<organism evidence="1 2">
    <name type="scientific">Engystomops pustulosus</name>
    <name type="common">Tungara frog</name>
    <name type="synonym">Physalaemus pustulosus</name>
    <dbReference type="NCBI Taxonomy" id="76066"/>
    <lineage>
        <taxon>Eukaryota</taxon>
        <taxon>Metazoa</taxon>
        <taxon>Chordata</taxon>
        <taxon>Craniata</taxon>
        <taxon>Vertebrata</taxon>
        <taxon>Euteleostomi</taxon>
        <taxon>Amphibia</taxon>
        <taxon>Batrachia</taxon>
        <taxon>Anura</taxon>
        <taxon>Neobatrachia</taxon>
        <taxon>Hyloidea</taxon>
        <taxon>Leptodactylidae</taxon>
        <taxon>Leiuperinae</taxon>
        <taxon>Engystomops</taxon>
    </lineage>
</organism>
<dbReference type="Proteomes" id="UP000824782">
    <property type="component" value="Unassembled WGS sequence"/>
</dbReference>
<reference evidence="1" key="1">
    <citation type="thesis" date="2020" institute="ProQuest LLC" country="789 East Eisenhower Parkway, Ann Arbor, MI, USA">
        <title>Comparative Genomics and Chromosome Evolution.</title>
        <authorList>
            <person name="Mudd A.B."/>
        </authorList>
    </citation>
    <scope>NUCLEOTIDE SEQUENCE</scope>
    <source>
        <strain evidence="1">237g6f4</strain>
        <tissue evidence="1">Blood</tissue>
    </source>
</reference>
<name>A0AAV7AR28_ENGPU</name>
<evidence type="ECO:0000313" key="2">
    <source>
        <dbReference type="Proteomes" id="UP000824782"/>
    </source>
</evidence>
<comment type="caution">
    <text evidence="1">The sequence shown here is derived from an EMBL/GenBank/DDBJ whole genome shotgun (WGS) entry which is preliminary data.</text>
</comment>
<dbReference type="EMBL" id="WNYA01000007">
    <property type="protein sequence ID" value="KAG8564016.1"/>
    <property type="molecule type" value="Genomic_DNA"/>
</dbReference>
<evidence type="ECO:0000313" key="1">
    <source>
        <dbReference type="EMBL" id="KAG8564016.1"/>
    </source>
</evidence>
<sequence length="80" mass="9257">MQPGWNFPATPRLKKNIERAWWKYFCSTARLPVYIREGCERGSVISTGGRMKRRGRCEGAVTMTLQGVHSSVKRRETREV</sequence>
<dbReference type="AlphaFoldDB" id="A0AAV7AR28"/>
<gene>
    <name evidence="1" type="ORF">GDO81_016291</name>
</gene>
<proteinExistence type="predicted"/>
<protein>
    <submittedName>
        <fullName evidence="1">Uncharacterized protein</fullName>
    </submittedName>
</protein>
<keyword evidence="2" id="KW-1185">Reference proteome</keyword>
<accession>A0AAV7AR28</accession>